<reference evidence="1 2" key="1">
    <citation type="submission" date="2024-01" db="EMBL/GenBank/DDBJ databases">
        <title>The genomes of 5 underutilized Papilionoideae crops provide insights into root nodulation and disease resistanc.</title>
        <authorList>
            <person name="Jiang F."/>
        </authorList>
    </citation>
    <scope>NUCLEOTIDE SEQUENCE [LARGE SCALE GENOMIC DNA]</scope>
    <source>
        <strain evidence="1">DUOXIRENSHENG_FW03</strain>
        <tissue evidence="1">Leaves</tissue>
    </source>
</reference>
<dbReference type="EMBL" id="JAYMYS010000001">
    <property type="protein sequence ID" value="KAK7410288.1"/>
    <property type="molecule type" value="Genomic_DNA"/>
</dbReference>
<accession>A0AAN9SYL2</accession>
<organism evidence="1 2">
    <name type="scientific">Psophocarpus tetragonolobus</name>
    <name type="common">Winged bean</name>
    <name type="synonym">Dolichos tetragonolobus</name>
    <dbReference type="NCBI Taxonomy" id="3891"/>
    <lineage>
        <taxon>Eukaryota</taxon>
        <taxon>Viridiplantae</taxon>
        <taxon>Streptophyta</taxon>
        <taxon>Embryophyta</taxon>
        <taxon>Tracheophyta</taxon>
        <taxon>Spermatophyta</taxon>
        <taxon>Magnoliopsida</taxon>
        <taxon>eudicotyledons</taxon>
        <taxon>Gunneridae</taxon>
        <taxon>Pentapetalae</taxon>
        <taxon>rosids</taxon>
        <taxon>fabids</taxon>
        <taxon>Fabales</taxon>
        <taxon>Fabaceae</taxon>
        <taxon>Papilionoideae</taxon>
        <taxon>50 kb inversion clade</taxon>
        <taxon>NPAAA clade</taxon>
        <taxon>indigoferoid/millettioid clade</taxon>
        <taxon>Phaseoleae</taxon>
        <taxon>Psophocarpus</taxon>
    </lineage>
</organism>
<keyword evidence="2" id="KW-1185">Reference proteome</keyword>
<gene>
    <name evidence="1" type="ORF">VNO78_00961</name>
</gene>
<dbReference type="Proteomes" id="UP001386955">
    <property type="component" value="Unassembled WGS sequence"/>
</dbReference>
<evidence type="ECO:0000313" key="2">
    <source>
        <dbReference type="Proteomes" id="UP001386955"/>
    </source>
</evidence>
<name>A0AAN9SYL2_PSOTE</name>
<dbReference type="AlphaFoldDB" id="A0AAN9SYL2"/>
<comment type="caution">
    <text evidence="1">The sequence shown here is derived from an EMBL/GenBank/DDBJ whole genome shotgun (WGS) entry which is preliminary data.</text>
</comment>
<proteinExistence type="predicted"/>
<sequence>MKEGSISKGKRVQHIAIGREFHPKLTPMRKPAAAKHPTKGSLAKVISSLCALIQWGRVTYKKHSDTQPFYGVWAEMTSVKDLGQL</sequence>
<evidence type="ECO:0000313" key="1">
    <source>
        <dbReference type="EMBL" id="KAK7410288.1"/>
    </source>
</evidence>
<protein>
    <submittedName>
        <fullName evidence="1">Uncharacterized protein</fullName>
    </submittedName>
</protein>